<keyword evidence="4" id="KW-0862">Zinc</keyword>
<dbReference type="SUPFAM" id="SSF102712">
    <property type="entry name" value="JAB1/MPN domain"/>
    <property type="match status" value="1"/>
</dbReference>
<keyword evidence="1" id="KW-0645">Protease</keyword>
<evidence type="ECO:0000313" key="8">
    <source>
        <dbReference type="EMBL" id="GCE13052.1"/>
    </source>
</evidence>
<keyword evidence="2" id="KW-0479">Metal-binding</keyword>
<dbReference type="RefSeq" id="WP_126580616.1">
    <property type="nucleotide sequence ID" value="NZ_BIFR01000001.1"/>
</dbReference>
<keyword evidence="3" id="KW-0378">Hydrolase</keyword>
<comment type="caution">
    <text evidence="8">The sequence shown here is derived from an EMBL/GenBank/DDBJ whole genome shotgun (WGS) entry which is preliminary data.</text>
</comment>
<dbReference type="PROSITE" id="PS50249">
    <property type="entry name" value="MPN"/>
    <property type="match status" value="1"/>
</dbReference>
<dbReference type="InterPro" id="IPR037518">
    <property type="entry name" value="MPN"/>
</dbReference>
<keyword evidence="9" id="KW-1185">Reference proteome</keyword>
<evidence type="ECO:0000256" key="2">
    <source>
        <dbReference type="ARBA" id="ARBA00022723"/>
    </source>
</evidence>
<evidence type="ECO:0000256" key="3">
    <source>
        <dbReference type="ARBA" id="ARBA00022801"/>
    </source>
</evidence>
<dbReference type="Proteomes" id="UP000287352">
    <property type="component" value="Unassembled WGS sequence"/>
</dbReference>
<dbReference type="InterPro" id="IPR028090">
    <property type="entry name" value="JAB_dom_prok"/>
</dbReference>
<dbReference type="Pfam" id="PF14464">
    <property type="entry name" value="Prok-JAB"/>
    <property type="match status" value="1"/>
</dbReference>
<dbReference type="PANTHER" id="PTHR34858">
    <property type="entry name" value="CYSO-CYSTEINE PEPTIDASE"/>
    <property type="match status" value="1"/>
</dbReference>
<protein>
    <recommendedName>
        <fullName evidence="7">MPN domain-containing protein</fullName>
    </recommendedName>
</protein>
<keyword evidence="5" id="KW-0482">Metalloprotease</keyword>
<proteinExistence type="predicted"/>
<dbReference type="AlphaFoldDB" id="A0A402A1W6"/>
<feature type="region of interest" description="Disordered" evidence="6">
    <location>
        <begin position="154"/>
        <end position="177"/>
    </location>
</feature>
<accession>A0A402A1W6</accession>
<evidence type="ECO:0000256" key="1">
    <source>
        <dbReference type="ARBA" id="ARBA00022670"/>
    </source>
</evidence>
<name>A0A402A1W6_9CHLR</name>
<evidence type="ECO:0000259" key="7">
    <source>
        <dbReference type="PROSITE" id="PS50249"/>
    </source>
</evidence>
<dbReference type="Gene3D" id="3.40.140.10">
    <property type="entry name" value="Cytidine Deaminase, domain 2"/>
    <property type="match status" value="1"/>
</dbReference>
<sequence length="177" mass="20426">MARVVMEQQAREDIFSDICQRPQIEACGILLGKQNQAGDWYITEARALRNTASSAVYFEFEPEELLMMELQYPEQIIGIYHSHPTGYACASETDINNMRRVNLEQQIPWAWLIVCGPFDSTFRMEGEQSMHIIAYHYYPDHGLCTLKIQSSIQTEPSTHSSQKAQQDYTEQQNKRIG</sequence>
<evidence type="ECO:0000256" key="4">
    <source>
        <dbReference type="ARBA" id="ARBA00022833"/>
    </source>
</evidence>
<evidence type="ECO:0000256" key="6">
    <source>
        <dbReference type="SAM" id="MobiDB-lite"/>
    </source>
</evidence>
<dbReference type="GO" id="GO:0008270">
    <property type="term" value="F:zinc ion binding"/>
    <property type="evidence" value="ECO:0007669"/>
    <property type="project" value="TreeGrafter"/>
</dbReference>
<feature type="domain" description="MPN" evidence="7">
    <location>
        <begin position="4"/>
        <end position="139"/>
    </location>
</feature>
<dbReference type="PANTHER" id="PTHR34858:SF1">
    <property type="entry name" value="CYSO-CYSTEINE PEPTIDASE"/>
    <property type="match status" value="1"/>
</dbReference>
<dbReference type="SMART" id="SM00232">
    <property type="entry name" value="JAB_MPN"/>
    <property type="match status" value="1"/>
</dbReference>
<gene>
    <name evidence="8" type="ORF">KTT_29110</name>
</gene>
<organism evidence="8 9">
    <name type="scientific">Tengunoibacter tsumagoiensis</name>
    <dbReference type="NCBI Taxonomy" id="2014871"/>
    <lineage>
        <taxon>Bacteria</taxon>
        <taxon>Bacillati</taxon>
        <taxon>Chloroflexota</taxon>
        <taxon>Ktedonobacteria</taxon>
        <taxon>Ktedonobacterales</taxon>
        <taxon>Dictyobacteraceae</taxon>
        <taxon>Tengunoibacter</taxon>
    </lineage>
</organism>
<dbReference type="InterPro" id="IPR000555">
    <property type="entry name" value="JAMM/MPN+_dom"/>
</dbReference>
<dbReference type="InterPro" id="IPR051929">
    <property type="entry name" value="VirAsm_ModProt"/>
</dbReference>
<dbReference type="GO" id="GO:0006508">
    <property type="term" value="P:proteolysis"/>
    <property type="evidence" value="ECO:0007669"/>
    <property type="project" value="UniProtKB-KW"/>
</dbReference>
<dbReference type="EMBL" id="BIFR01000001">
    <property type="protein sequence ID" value="GCE13052.1"/>
    <property type="molecule type" value="Genomic_DNA"/>
</dbReference>
<dbReference type="OrthoDB" id="9802958at2"/>
<evidence type="ECO:0000256" key="5">
    <source>
        <dbReference type="ARBA" id="ARBA00023049"/>
    </source>
</evidence>
<reference evidence="9" key="1">
    <citation type="submission" date="2018-12" db="EMBL/GenBank/DDBJ databases">
        <title>Tengunoibacter tsumagoiensis gen. nov., sp. nov., Dictyobacter kobayashii sp. nov., D. alpinus sp. nov., and D. joshuensis sp. nov. and description of Dictyobacteraceae fam. nov. within the order Ktedonobacterales isolated from Tengu-no-mugimeshi.</title>
        <authorList>
            <person name="Wang C.M."/>
            <person name="Zheng Y."/>
            <person name="Sakai Y."/>
            <person name="Toyoda A."/>
            <person name="Minakuchi Y."/>
            <person name="Abe K."/>
            <person name="Yokota A."/>
            <person name="Yabe S."/>
        </authorList>
    </citation>
    <scope>NUCLEOTIDE SEQUENCE [LARGE SCALE GENOMIC DNA]</scope>
    <source>
        <strain evidence="9">Uno3</strain>
    </source>
</reference>
<feature type="compositionally biased region" description="Polar residues" evidence="6">
    <location>
        <begin position="154"/>
        <end position="171"/>
    </location>
</feature>
<evidence type="ECO:0000313" key="9">
    <source>
        <dbReference type="Proteomes" id="UP000287352"/>
    </source>
</evidence>
<dbReference type="GO" id="GO:0008235">
    <property type="term" value="F:metalloexopeptidase activity"/>
    <property type="evidence" value="ECO:0007669"/>
    <property type="project" value="TreeGrafter"/>
</dbReference>